<accession>A0A6A5URZ4</accession>
<sequence length="94" mass="10250">MAIVVDQRLFSDAKPAIFRDPSFFVTNSRLPTPQEGRAAATLSSDNPCIATTVVFPLQSLFVKYGPQVKSLEGQCVHLVKYHLASSVPVPKVYG</sequence>
<protein>
    <submittedName>
        <fullName evidence="1">Uncharacterized protein</fullName>
    </submittedName>
</protein>
<dbReference type="EMBL" id="ML976726">
    <property type="protein sequence ID" value="KAF1967953.1"/>
    <property type="molecule type" value="Genomic_DNA"/>
</dbReference>
<name>A0A6A5URZ4_9PLEO</name>
<proteinExistence type="predicted"/>
<keyword evidence="2" id="KW-1185">Reference proteome</keyword>
<dbReference type="OrthoDB" id="5404599at2759"/>
<organism evidence="1 2">
    <name type="scientific">Bimuria novae-zelandiae CBS 107.79</name>
    <dbReference type="NCBI Taxonomy" id="1447943"/>
    <lineage>
        <taxon>Eukaryota</taxon>
        <taxon>Fungi</taxon>
        <taxon>Dikarya</taxon>
        <taxon>Ascomycota</taxon>
        <taxon>Pezizomycotina</taxon>
        <taxon>Dothideomycetes</taxon>
        <taxon>Pleosporomycetidae</taxon>
        <taxon>Pleosporales</taxon>
        <taxon>Massarineae</taxon>
        <taxon>Didymosphaeriaceae</taxon>
        <taxon>Bimuria</taxon>
    </lineage>
</organism>
<evidence type="ECO:0000313" key="1">
    <source>
        <dbReference type="EMBL" id="KAF1967953.1"/>
    </source>
</evidence>
<reference evidence="1" key="1">
    <citation type="journal article" date="2020" name="Stud. Mycol.">
        <title>101 Dothideomycetes genomes: a test case for predicting lifestyles and emergence of pathogens.</title>
        <authorList>
            <person name="Haridas S."/>
            <person name="Albert R."/>
            <person name="Binder M."/>
            <person name="Bloem J."/>
            <person name="Labutti K."/>
            <person name="Salamov A."/>
            <person name="Andreopoulos B."/>
            <person name="Baker S."/>
            <person name="Barry K."/>
            <person name="Bills G."/>
            <person name="Bluhm B."/>
            <person name="Cannon C."/>
            <person name="Castanera R."/>
            <person name="Culley D."/>
            <person name="Daum C."/>
            <person name="Ezra D."/>
            <person name="Gonzalez J."/>
            <person name="Henrissat B."/>
            <person name="Kuo A."/>
            <person name="Liang C."/>
            <person name="Lipzen A."/>
            <person name="Lutzoni F."/>
            <person name="Magnuson J."/>
            <person name="Mondo S."/>
            <person name="Nolan M."/>
            <person name="Ohm R."/>
            <person name="Pangilinan J."/>
            <person name="Park H.-J."/>
            <person name="Ramirez L."/>
            <person name="Alfaro M."/>
            <person name="Sun H."/>
            <person name="Tritt A."/>
            <person name="Yoshinaga Y."/>
            <person name="Zwiers L.-H."/>
            <person name="Turgeon B."/>
            <person name="Goodwin S."/>
            <person name="Spatafora J."/>
            <person name="Crous P."/>
            <person name="Grigoriev I."/>
        </authorList>
    </citation>
    <scope>NUCLEOTIDE SEQUENCE</scope>
    <source>
        <strain evidence="1">CBS 107.79</strain>
    </source>
</reference>
<gene>
    <name evidence="1" type="ORF">BU23DRAFT_279926</name>
</gene>
<evidence type="ECO:0000313" key="2">
    <source>
        <dbReference type="Proteomes" id="UP000800036"/>
    </source>
</evidence>
<dbReference type="AlphaFoldDB" id="A0A6A5URZ4"/>
<dbReference type="Proteomes" id="UP000800036">
    <property type="component" value="Unassembled WGS sequence"/>
</dbReference>